<dbReference type="AlphaFoldDB" id="Q1GWU8"/>
<feature type="chain" id="PRO_5004189691" description="DUF4440 domain-containing protein" evidence="1">
    <location>
        <begin position="21"/>
        <end position="158"/>
    </location>
</feature>
<protein>
    <recommendedName>
        <fullName evidence="2">DUF4440 domain-containing protein</fullName>
    </recommendedName>
</protein>
<dbReference type="KEGG" id="sal:Sala_0150"/>
<dbReference type="HOGENOM" id="CLU_1668269_0_0_5"/>
<dbReference type="EMBL" id="CP000356">
    <property type="protein sequence ID" value="ABF51874.1"/>
    <property type="molecule type" value="Genomic_DNA"/>
</dbReference>
<evidence type="ECO:0000259" key="2">
    <source>
        <dbReference type="Pfam" id="PF14534"/>
    </source>
</evidence>
<evidence type="ECO:0000313" key="4">
    <source>
        <dbReference type="Proteomes" id="UP000006578"/>
    </source>
</evidence>
<organism evidence="3 4">
    <name type="scientific">Sphingopyxis alaskensis (strain DSM 13593 / LMG 18877 / RB2256)</name>
    <name type="common">Sphingomonas alaskensis</name>
    <dbReference type="NCBI Taxonomy" id="317655"/>
    <lineage>
        <taxon>Bacteria</taxon>
        <taxon>Pseudomonadati</taxon>
        <taxon>Pseudomonadota</taxon>
        <taxon>Alphaproteobacteria</taxon>
        <taxon>Sphingomonadales</taxon>
        <taxon>Sphingomonadaceae</taxon>
        <taxon>Sphingopyxis</taxon>
    </lineage>
</organism>
<dbReference type="Proteomes" id="UP000006578">
    <property type="component" value="Chromosome"/>
</dbReference>
<dbReference type="RefSeq" id="WP_011540466.1">
    <property type="nucleotide sequence ID" value="NC_008048.1"/>
</dbReference>
<dbReference type="SUPFAM" id="SSF54427">
    <property type="entry name" value="NTF2-like"/>
    <property type="match status" value="1"/>
</dbReference>
<keyword evidence="4" id="KW-1185">Reference proteome</keyword>
<reference evidence="3 4" key="1">
    <citation type="journal article" date="2009" name="Proc. Natl. Acad. Sci. U.S.A.">
        <title>The genomic basis of trophic strategy in marine bacteria.</title>
        <authorList>
            <person name="Lauro F.M."/>
            <person name="McDougald D."/>
            <person name="Thomas T."/>
            <person name="Williams T.J."/>
            <person name="Egan S."/>
            <person name="Rice S."/>
            <person name="DeMaere M.Z."/>
            <person name="Ting L."/>
            <person name="Ertan H."/>
            <person name="Johnson J."/>
            <person name="Ferriera S."/>
            <person name="Lapidus A."/>
            <person name="Anderson I."/>
            <person name="Kyrpides N."/>
            <person name="Munk A.C."/>
            <person name="Detter C."/>
            <person name="Han C.S."/>
            <person name="Brown M.V."/>
            <person name="Robb F.T."/>
            <person name="Kjelleberg S."/>
            <person name="Cavicchioli R."/>
        </authorList>
    </citation>
    <scope>NUCLEOTIDE SEQUENCE [LARGE SCALE GENOMIC DNA]</scope>
    <source>
        <strain evidence="4">DSM 13593 / LMG 18877 / RB2256</strain>
    </source>
</reference>
<sequence>MMRLAVPALVFLVAACGASADPAATVATPEGYREAAAAFDSAIAAKDEAALQRLIADDFLWVRGSGAMGDKAAFIAALAAPSIRIEPFRPAEPRWITSGDSALLAATNRLQGTADGEPFVDRHRFADHWLWRDGAWQLVYAQVTPVPEAAAADVGGAD</sequence>
<evidence type="ECO:0000313" key="3">
    <source>
        <dbReference type="EMBL" id="ABF51874.1"/>
    </source>
</evidence>
<dbReference type="Gene3D" id="3.10.450.50">
    <property type="match status" value="1"/>
</dbReference>
<evidence type="ECO:0000256" key="1">
    <source>
        <dbReference type="SAM" id="SignalP"/>
    </source>
</evidence>
<gene>
    <name evidence="3" type="ordered locus">Sala_0150</name>
</gene>
<keyword evidence="1" id="KW-0732">Signal</keyword>
<name>Q1GWU8_SPHAL</name>
<dbReference type="InterPro" id="IPR032710">
    <property type="entry name" value="NTF2-like_dom_sf"/>
</dbReference>
<dbReference type="PROSITE" id="PS51257">
    <property type="entry name" value="PROKAR_LIPOPROTEIN"/>
    <property type="match status" value="1"/>
</dbReference>
<proteinExistence type="predicted"/>
<dbReference type="InterPro" id="IPR027843">
    <property type="entry name" value="DUF4440"/>
</dbReference>
<dbReference type="Pfam" id="PF14534">
    <property type="entry name" value="DUF4440"/>
    <property type="match status" value="1"/>
</dbReference>
<dbReference type="eggNOG" id="ENOG5030IRZ">
    <property type="taxonomic scope" value="Bacteria"/>
</dbReference>
<feature type="domain" description="DUF4440" evidence="2">
    <location>
        <begin position="34"/>
        <end position="138"/>
    </location>
</feature>
<accession>Q1GWU8</accession>
<feature type="signal peptide" evidence="1">
    <location>
        <begin position="1"/>
        <end position="20"/>
    </location>
</feature>